<evidence type="ECO:0000256" key="3">
    <source>
        <dbReference type="PROSITE-ProRule" id="PRU00317"/>
    </source>
</evidence>
<dbReference type="InParanoid" id="D3B734"/>
<accession>D3B734</accession>
<dbReference type="RefSeq" id="XP_020434694.1">
    <property type="nucleotide sequence ID" value="XM_020575174.1"/>
</dbReference>
<protein>
    <submittedName>
        <fullName evidence="6">Pumilio RNA-binding region-containing protein</fullName>
    </submittedName>
</protein>
<feature type="repeat" description="Pumilio" evidence="3">
    <location>
        <begin position="126"/>
        <end position="161"/>
    </location>
</feature>
<evidence type="ECO:0000256" key="2">
    <source>
        <dbReference type="ARBA" id="ARBA00022884"/>
    </source>
</evidence>
<feature type="region of interest" description="Disordered" evidence="4">
    <location>
        <begin position="1"/>
        <end position="84"/>
    </location>
</feature>
<feature type="compositionally biased region" description="Basic and acidic residues" evidence="4">
    <location>
        <begin position="57"/>
        <end position="71"/>
    </location>
</feature>
<keyword evidence="2" id="KW-0694">RNA-binding</keyword>
<comment type="caution">
    <text evidence="6">The sequence shown here is derived from an EMBL/GenBank/DDBJ whole genome shotgun (WGS) entry which is preliminary data.</text>
</comment>
<reference evidence="6 7" key="1">
    <citation type="journal article" date="2011" name="Genome Res.">
        <title>Phylogeny-wide analysis of social amoeba genomes highlights ancient origins for complex intercellular communication.</title>
        <authorList>
            <person name="Heidel A.J."/>
            <person name="Lawal H.M."/>
            <person name="Felder M."/>
            <person name="Schilde C."/>
            <person name="Helps N.R."/>
            <person name="Tunggal B."/>
            <person name="Rivero F."/>
            <person name="John U."/>
            <person name="Schleicher M."/>
            <person name="Eichinger L."/>
            <person name="Platzer M."/>
            <person name="Noegel A.A."/>
            <person name="Schaap P."/>
            <person name="Gloeckner G."/>
        </authorList>
    </citation>
    <scope>NUCLEOTIDE SEQUENCE [LARGE SCALE GENOMIC DNA]</scope>
    <source>
        <strain evidence="7">ATCC 26659 / Pp 5 / PN500</strain>
    </source>
</reference>
<feature type="domain" description="PUM-HD" evidence="5">
    <location>
        <begin position="97"/>
        <end position="453"/>
    </location>
</feature>
<dbReference type="OMA" id="YGPEFSI"/>
<dbReference type="Pfam" id="PF22493">
    <property type="entry name" value="PUF_NOP9"/>
    <property type="match status" value="1"/>
</dbReference>
<dbReference type="SMART" id="SM00025">
    <property type="entry name" value="Pumilio"/>
    <property type="match status" value="6"/>
</dbReference>
<keyword evidence="1" id="KW-0677">Repeat</keyword>
<dbReference type="InterPro" id="IPR012959">
    <property type="entry name" value="CPL_dom"/>
</dbReference>
<dbReference type="Proteomes" id="UP000001396">
    <property type="component" value="Unassembled WGS sequence"/>
</dbReference>
<dbReference type="InterPro" id="IPR001313">
    <property type="entry name" value="Pumilio_RNA-bd_rpt"/>
</dbReference>
<dbReference type="STRING" id="670386.D3B734"/>
<dbReference type="Pfam" id="PF08144">
    <property type="entry name" value="CPL"/>
    <property type="match status" value="1"/>
</dbReference>
<sequence>MVPKINNKRKQEEEEEEVYEEEDDQLDEEDAEDYDGEDGGDDDEEQGEDEEDGEDGPSDKKKQKSDKEKTPRKTRAEKREEKLVKKSKFDTSYETVYQAKLIWEQLKRVNLKKEEREPLAAQLFEKIQGKIKEIVVKHDGSRVVQTLLKYGNDQQRKQIYKELSGEEMRLSASQYGRFLVLKMLKYGNKEQRNAIISAFYGSIVKLVSNRESAQIVEYIYSELADKIQKTSIIEEFYSDEYKLFKSKEARTLEQLLAAHPNKKESIIKNLSKILTKLLSTKGKGDMLVQYTLIQRLLVIFFEYSTPQNSIDMAETLSEIVLPMVHTKDGALAAYYAVSYGSAKTRKTIIKSLKGFVEKVANEEHSCLPLIRILDVTDDTLYVTKALLGELLPKLPELASSKYGHLWILHILQPYSPRYFSQYQIGLMKPNLKNVDGVETPVGKKTQELRRKELLDFVSPKLIDLCSNYTEQMFSSMWGARVLNLTLKEATGNKIILTNRILDQITSNVELLKQHGPNVQTLFKNDYIKNSDFAVNMFAKVKDNIIEYSKLQDNNLAYVLKDMIFNLPEAQQKEADAIIKKNNLKNLVRAPPKQKKITK</sequence>
<dbReference type="GO" id="GO:0006417">
    <property type="term" value="P:regulation of translation"/>
    <property type="evidence" value="ECO:0007669"/>
    <property type="project" value="TreeGrafter"/>
</dbReference>
<dbReference type="InterPro" id="IPR033133">
    <property type="entry name" value="PUM-HD"/>
</dbReference>
<dbReference type="PROSITE" id="PS50303">
    <property type="entry name" value="PUM_HD"/>
    <property type="match status" value="1"/>
</dbReference>
<name>D3B734_HETP5</name>
<dbReference type="InterPro" id="IPR011989">
    <property type="entry name" value="ARM-like"/>
</dbReference>
<evidence type="ECO:0000256" key="4">
    <source>
        <dbReference type="SAM" id="MobiDB-lite"/>
    </source>
</evidence>
<dbReference type="PROSITE" id="PS50302">
    <property type="entry name" value="PUM"/>
    <property type="match status" value="2"/>
</dbReference>
<proteinExistence type="predicted"/>
<dbReference type="GeneID" id="31359754"/>
<evidence type="ECO:0000256" key="1">
    <source>
        <dbReference type="ARBA" id="ARBA00022737"/>
    </source>
</evidence>
<dbReference type="GO" id="GO:0003729">
    <property type="term" value="F:mRNA binding"/>
    <property type="evidence" value="ECO:0007669"/>
    <property type="project" value="TreeGrafter"/>
</dbReference>
<dbReference type="GO" id="GO:0005730">
    <property type="term" value="C:nucleolus"/>
    <property type="evidence" value="ECO:0007669"/>
    <property type="project" value="TreeGrafter"/>
</dbReference>
<feature type="repeat" description="Pumilio" evidence="3">
    <location>
        <begin position="162"/>
        <end position="197"/>
    </location>
</feature>
<dbReference type="InterPro" id="IPR016024">
    <property type="entry name" value="ARM-type_fold"/>
</dbReference>
<organism evidence="6 7">
    <name type="scientific">Heterostelium pallidum (strain ATCC 26659 / Pp 5 / PN500)</name>
    <name type="common">Cellular slime mold</name>
    <name type="synonym">Polysphondylium pallidum</name>
    <dbReference type="NCBI Taxonomy" id="670386"/>
    <lineage>
        <taxon>Eukaryota</taxon>
        <taxon>Amoebozoa</taxon>
        <taxon>Evosea</taxon>
        <taxon>Eumycetozoa</taxon>
        <taxon>Dictyostelia</taxon>
        <taxon>Acytosteliales</taxon>
        <taxon>Acytosteliaceae</taxon>
        <taxon>Heterostelium</taxon>
    </lineage>
</organism>
<dbReference type="AlphaFoldDB" id="D3B734"/>
<dbReference type="Gene3D" id="1.25.10.10">
    <property type="entry name" value="Leucine-rich Repeat Variant"/>
    <property type="match status" value="2"/>
</dbReference>
<evidence type="ECO:0000313" key="7">
    <source>
        <dbReference type="Proteomes" id="UP000001396"/>
    </source>
</evidence>
<feature type="compositionally biased region" description="Acidic residues" evidence="4">
    <location>
        <begin position="13"/>
        <end position="56"/>
    </location>
</feature>
<evidence type="ECO:0000259" key="5">
    <source>
        <dbReference type="PROSITE" id="PS50303"/>
    </source>
</evidence>
<evidence type="ECO:0000313" key="6">
    <source>
        <dbReference type="EMBL" id="EFA82577.1"/>
    </source>
</evidence>
<dbReference type="EMBL" id="ADBJ01000018">
    <property type="protein sequence ID" value="EFA82577.1"/>
    <property type="molecule type" value="Genomic_DNA"/>
</dbReference>
<gene>
    <name evidence="6" type="ORF">PPL_04267</name>
</gene>
<dbReference type="FunCoup" id="D3B734">
    <property type="interactions" value="383"/>
</dbReference>
<dbReference type="PANTHER" id="PTHR13389:SF0">
    <property type="entry name" value="PUMILIO HOMOLOG 3"/>
    <property type="match status" value="1"/>
</dbReference>
<dbReference type="InterPro" id="IPR040059">
    <property type="entry name" value="PUM3"/>
</dbReference>
<keyword evidence="7" id="KW-1185">Reference proteome</keyword>
<dbReference type="SUPFAM" id="SSF48371">
    <property type="entry name" value="ARM repeat"/>
    <property type="match status" value="1"/>
</dbReference>
<dbReference type="PANTHER" id="PTHR13389">
    <property type="entry name" value="PUMILIO HOMOLOG 3"/>
    <property type="match status" value="1"/>
</dbReference>